<accession>A0A914XQ03</accession>
<evidence type="ECO:0000313" key="4">
    <source>
        <dbReference type="WBParaSite" id="PSAMB.scaffold9231size5197.g32234.t1"/>
    </source>
</evidence>
<feature type="region of interest" description="Disordered" evidence="1">
    <location>
        <begin position="99"/>
        <end position="120"/>
    </location>
</feature>
<evidence type="ECO:0000313" key="2">
    <source>
        <dbReference type="Proteomes" id="UP000887566"/>
    </source>
</evidence>
<feature type="compositionally biased region" description="Basic residues" evidence="1">
    <location>
        <begin position="104"/>
        <end position="120"/>
    </location>
</feature>
<keyword evidence="2" id="KW-1185">Reference proteome</keyword>
<dbReference type="AlphaFoldDB" id="A0A914XQ03"/>
<proteinExistence type="predicted"/>
<dbReference type="WBParaSite" id="PSAMB.scaffold8617size6016.g31586.t1">
    <property type="protein sequence ID" value="PSAMB.scaffold8617size6016.g31586.t1"/>
    <property type="gene ID" value="PSAMB.scaffold8617size6016.g31586"/>
</dbReference>
<reference evidence="3 4" key="1">
    <citation type="submission" date="2022-11" db="UniProtKB">
        <authorList>
            <consortium name="WormBaseParasite"/>
        </authorList>
    </citation>
    <scope>IDENTIFICATION</scope>
</reference>
<organism evidence="2 4">
    <name type="scientific">Plectus sambesii</name>
    <dbReference type="NCBI Taxonomy" id="2011161"/>
    <lineage>
        <taxon>Eukaryota</taxon>
        <taxon>Metazoa</taxon>
        <taxon>Ecdysozoa</taxon>
        <taxon>Nematoda</taxon>
        <taxon>Chromadorea</taxon>
        <taxon>Plectida</taxon>
        <taxon>Plectina</taxon>
        <taxon>Plectoidea</taxon>
        <taxon>Plectidae</taxon>
        <taxon>Plectus</taxon>
    </lineage>
</organism>
<name>A0A914XQ03_9BILA</name>
<evidence type="ECO:0000256" key="1">
    <source>
        <dbReference type="SAM" id="MobiDB-lite"/>
    </source>
</evidence>
<protein>
    <submittedName>
        <fullName evidence="3 4">Uncharacterized protein</fullName>
    </submittedName>
</protein>
<sequence>MPWSSSELLKWPFDPTSVTMAEPDEFQSFRYTLNTMCRNIEPTDIAKGKKIGRLTFWDVVKIDSMYCPERVPIEAETTVGPCERKSRSRFAFLRSRRFQDRAAQRRQKHAQRTQRTRRFV</sequence>
<evidence type="ECO:0000313" key="3">
    <source>
        <dbReference type="WBParaSite" id="PSAMB.scaffold8617size6016.g31586.t1"/>
    </source>
</evidence>
<dbReference type="Proteomes" id="UP000887566">
    <property type="component" value="Unplaced"/>
</dbReference>
<dbReference type="WBParaSite" id="PSAMB.scaffold9231size5197.g32234.t1">
    <property type="protein sequence ID" value="PSAMB.scaffold9231size5197.g32234.t1"/>
    <property type="gene ID" value="PSAMB.scaffold9231size5197.g32234"/>
</dbReference>